<protein>
    <submittedName>
        <fullName evidence="2">DMT family transporter</fullName>
    </submittedName>
</protein>
<evidence type="ECO:0000256" key="1">
    <source>
        <dbReference type="SAM" id="Phobius"/>
    </source>
</evidence>
<keyword evidence="3" id="KW-1185">Reference proteome</keyword>
<keyword evidence="1" id="KW-0812">Transmembrane</keyword>
<dbReference type="PANTHER" id="PTHR34821">
    <property type="entry name" value="INNER MEMBRANE PROTEIN YDCZ"/>
    <property type="match status" value="1"/>
</dbReference>
<sequence>MTYSNFIIGSGLLMLAAGFGIPMMANLNAGLGTKLGNPLSAVVVLTGVTFLTSSLVLIASGGVGDFPNIAQFKAIPKQYFLGGVLFVFYISSITWAAPKIGLGNAIFIVLLGQLSSAVVIDHFGLFGAIKSTITPKRALGLFVMAVGLYLAQKDV</sequence>
<dbReference type="RefSeq" id="WP_382166727.1">
    <property type="nucleotide sequence ID" value="NZ_JBHTBR010000004.1"/>
</dbReference>
<accession>A0ABW2IKS7</accession>
<dbReference type="Proteomes" id="UP001596492">
    <property type="component" value="Unassembled WGS sequence"/>
</dbReference>
<proteinExistence type="predicted"/>
<gene>
    <name evidence="2" type="ORF">ACFQS8_07710</name>
</gene>
<evidence type="ECO:0000313" key="2">
    <source>
        <dbReference type="EMBL" id="MFC7291496.1"/>
    </source>
</evidence>
<feature type="transmembrane region" description="Helical" evidence="1">
    <location>
        <begin position="79"/>
        <end position="98"/>
    </location>
</feature>
<reference evidence="3" key="1">
    <citation type="journal article" date="2019" name="Int. J. Syst. Evol. Microbiol.">
        <title>The Global Catalogue of Microorganisms (GCM) 10K type strain sequencing project: providing services to taxonomists for standard genome sequencing and annotation.</title>
        <authorList>
            <consortium name="The Broad Institute Genomics Platform"/>
            <consortium name="The Broad Institute Genome Sequencing Center for Infectious Disease"/>
            <person name="Wu L."/>
            <person name="Ma J."/>
        </authorList>
    </citation>
    <scope>NUCLEOTIDE SEQUENCE [LARGE SCALE GENOMIC DNA]</scope>
    <source>
        <strain evidence="3">CCUG 51308</strain>
    </source>
</reference>
<dbReference type="EMBL" id="JBHTBR010000004">
    <property type="protein sequence ID" value="MFC7291496.1"/>
    <property type="molecule type" value="Genomic_DNA"/>
</dbReference>
<feature type="transmembrane region" description="Helical" evidence="1">
    <location>
        <begin position="39"/>
        <end position="59"/>
    </location>
</feature>
<keyword evidence="1" id="KW-1133">Transmembrane helix</keyword>
<comment type="caution">
    <text evidence="2">The sequence shown here is derived from an EMBL/GenBank/DDBJ whole genome shotgun (WGS) entry which is preliminary data.</text>
</comment>
<dbReference type="PANTHER" id="PTHR34821:SF2">
    <property type="entry name" value="INNER MEMBRANE PROTEIN YDCZ"/>
    <property type="match status" value="1"/>
</dbReference>
<feature type="transmembrane region" description="Helical" evidence="1">
    <location>
        <begin position="6"/>
        <end position="27"/>
    </location>
</feature>
<dbReference type="InterPro" id="IPR006750">
    <property type="entry name" value="YdcZ"/>
</dbReference>
<evidence type="ECO:0000313" key="3">
    <source>
        <dbReference type="Proteomes" id="UP001596492"/>
    </source>
</evidence>
<dbReference type="Pfam" id="PF04657">
    <property type="entry name" value="DMT_YdcZ"/>
    <property type="match status" value="1"/>
</dbReference>
<name>A0ABW2IKS7_9PROT</name>
<keyword evidence="1" id="KW-0472">Membrane</keyword>
<feature type="transmembrane region" description="Helical" evidence="1">
    <location>
        <begin position="105"/>
        <end position="129"/>
    </location>
</feature>
<organism evidence="2 3">
    <name type="scientific">Hirschia litorea</name>
    <dbReference type="NCBI Taxonomy" id="1199156"/>
    <lineage>
        <taxon>Bacteria</taxon>
        <taxon>Pseudomonadati</taxon>
        <taxon>Pseudomonadota</taxon>
        <taxon>Alphaproteobacteria</taxon>
        <taxon>Hyphomonadales</taxon>
        <taxon>Hyphomonadaceae</taxon>
        <taxon>Hirschia</taxon>
    </lineage>
</organism>